<dbReference type="OrthoDB" id="817407at2"/>
<dbReference type="RefSeq" id="WP_114209508.1">
    <property type="nucleotide sequence ID" value="NZ_CP030840.1"/>
</dbReference>
<proteinExistence type="predicted"/>
<dbReference type="KEGG" id="abas:ACPOL_5564"/>
<keyword evidence="2" id="KW-1185">Reference proteome</keyword>
<gene>
    <name evidence="1" type="ORF">ACPOL_5564</name>
</gene>
<reference evidence="1 2" key="1">
    <citation type="journal article" date="2018" name="Front. Microbiol.">
        <title>Hydrolytic Capabilities as a Key to Environmental Success: Chitinolytic and Cellulolytic Acidobacteria From Acidic Sub-arctic Soils and Boreal Peatlands.</title>
        <authorList>
            <person name="Belova S.E."/>
            <person name="Ravin N.V."/>
            <person name="Pankratov T.A."/>
            <person name="Rakitin A.L."/>
            <person name="Ivanova A.A."/>
            <person name="Beletsky A.V."/>
            <person name="Mardanov A.V."/>
            <person name="Sinninghe Damste J.S."/>
            <person name="Dedysh S.N."/>
        </authorList>
    </citation>
    <scope>NUCLEOTIDE SEQUENCE [LARGE SCALE GENOMIC DNA]</scope>
    <source>
        <strain evidence="1 2">SBC82</strain>
    </source>
</reference>
<evidence type="ECO:0000313" key="1">
    <source>
        <dbReference type="EMBL" id="AXC14812.1"/>
    </source>
</evidence>
<name>A0A2Z5G6E7_9BACT</name>
<dbReference type="EMBL" id="CP030840">
    <property type="protein sequence ID" value="AXC14812.1"/>
    <property type="molecule type" value="Genomic_DNA"/>
</dbReference>
<accession>A0A2Z5G6E7</accession>
<evidence type="ECO:0000313" key="2">
    <source>
        <dbReference type="Proteomes" id="UP000253606"/>
    </source>
</evidence>
<organism evidence="1 2">
    <name type="scientific">Acidisarcina polymorpha</name>
    <dbReference type="NCBI Taxonomy" id="2211140"/>
    <lineage>
        <taxon>Bacteria</taxon>
        <taxon>Pseudomonadati</taxon>
        <taxon>Acidobacteriota</taxon>
        <taxon>Terriglobia</taxon>
        <taxon>Terriglobales</taxon>
        <taxon>Acidobacteriaceae</taxon>
        <taxon>Acidisarcina</taxon>
    </lineage>
</organism>
<dbReference type="AlphaFoldDB" id="A0A2Z5G6E7"/>
<sequence length="287" mass="32218">MMILGYEGWFQCRFATDPDPTDDPRGVSGPTFSVPGEPPLDQIIRLGDYVFPRFPRRQSDGVTVRSVTIGQTPQASHPLLNASVRLLDDPRFQQRNMIIAPLNPPFQTPIDPFRIQISGGGITITRQDCIDLVHPELTYKDVFLNTQLIQRRQNQVAIQSVAVAEKTGFMNYWEVRAQRKADLERMLKSEKDPIAIAALKKRIMAIENDRFLIGEKLAATQFMGMQCSYGFSINGGSQIVDPDNSLQGTIGRSQAWPVTFWMGGFDVDTMFGYFSGSLTLPFYPMAT</sequence>
<dbReference type="Proteomes" id="UP000253606">
    <property type="component" value="Chromosome"/>
</dbReference>
<protein>
    <submittedName>
        <fullName evidence="1">Uncharacterized protein</fullName>
    </submittedName>
</protein>